<evidence type="ECO:0000256" key="6">
    <source>
        <dbReference type="ARBA" id="ARBA00049877"/>
    </source>
</evidence>
<keyword evidence="5 8" id="KW-0456">Lyase</keyword>
<comment type="similarity">
    <text evidence="2">Belongs to the HMG-CoA lyase family.</text>
</comment>
<dbReference type="InterPro" id="IPR000891">
    <property type="entry name" value="PYR_CT"/>
</dbReference>
<dbReference type="Proteomes" id="UP000186583">
    <property type="component" value="Unassembled WGS sequence"/>
</dbReference>
<evidence type="ECO:0000256" key="5">
    <source>
        <dbReference type="ARBA" id="ARBA00023239"/>
    </source>
</evidence>
<dbReference type="PANTHER" id="PTHR42738:SF7">
    <property type="entry name" value="HYDROXYMETHYLGLUTARYL-COA LYASE"/>
    <property type="match status" value="1"/>
</dbReference>
<dbReference type="NCBIfam" id="NF004283">
    <property type="entry name" value="PRK05692.1"/>
    <property type="match status" value="1"/>
</dbReference>
<dbReference type="OrthoDB" id="1905920at2759"/>
<sequence>MFAIRPAICRACRRAQIRPLRGFATASGPVQQPPRDNYVKLVEVGPRDGLQNEKKTIPLTTKIELIERLAKTGVHTIEAGSFVSPKWVPQMANSNDILEHVLTRKIPSPTPLTYSFLAPNTKGLENAQALLAKHPGTFASQLQPSADPSAPAIEVAVFAAATESFSKKNLNCDIATSLERFRDVIRDAKGTGLRVRAYISVVLGCPFEGYDVDPHKVAEIATDLLESGADEISLGDTTGMGTAPRTKELLNCMRAAGIRNEDIAMHFHDTYGQALVNTAVSLEHGIRTFDSSVGGLGGCPYSPGATGNVATENMVYFIESLGMETGIDLDAMSDIGAWITGELGKANDSTVGKAVLGARAREATSA</sequence>
<evidence type="ECO:0000256" key="3">
    <source>
        <dbReference type="ARBA" id="ARBA00012910"/>
    </source>
</evidence>
<dbReference type="Pfam" id="PF00682">
    <property type="entry name" value="HMGL-like"/>
    <property type="match status" value="1"/>
</dbReference>
<dbReference type="InterPro" id="IPR013785">
    <property type="entry name" value="Aldolase_TIM"/>
</dbReference>
<dbReference type="GO" id="GO:0006552">
    <property type="term" value="P:L-leucine catabolic process"/>
    <property type="evidence" value="ECO:0007669"/>
    <property type="project" value="TreeGrafter"/>
</dbReference>
<dbReference type="GO" id="GO:0046951">
    <property type="term" value="P:ketone body biosynthetic process"/>
    <property type="evidence" value="ECO:0007669"/>
    <property type="project" value="TreeGrafter"/>
</dbReference>
<proteinExistence type="inferred from homology"/>
<dbReference type="PROSITE" id="PS50991">
    <property type="entry name" value="PYR_CT"/>
    <property type="match status" value="1"/>
</dbReference>
<dbReference type="STRING" id="708187.A0A1Q8RSF1"/>
<feature type="domain" description="Pyruvate carboxyltransferase" evidence="7">
    <location>
        <begin position="39"/>
        <end position="333"/>
    </location>
</feature>
<evidence type="ECO:0000256" key="1">
    <source>
        <dbReference type="ARBA" id="ARBA00005143"/>
    </source>
</evidence>
<dbReference type="EMBL" id="MPGH01000101">
    <property type="protein sequence ID" value="OLN87245.1"/>
    <property type="molecule type" value="Genomic_DNA"/>
</dbReference>
<comment type="caution">
    <text evidence="8">The sequence shown here is derived from an EMBL/GenBank/DDBJ whole genome shotgun (WGS) entry which is preliminary data.</text>
</comment>
<reference evidence="8 9" key="1">
    <citation type="submission" date="2016-11" db="EMBL/GenBank/DDBJ databases">
        <title>Draft Genome Assembly of Colletotrichum chlorophyti a pathogen of herbaceous plants.</title>
        <authorList>
            <person name="Gan P."/>
            <person name="Narusaka M."/>
            <person name="Tsushima A."/>
            <person name="Narusaka Y."/>
            <person name="Takano Y."/>
            <person name="Shirasu K."/>
        </authorList>
    </citation>
    <scope>NUCLEOTIDE SEQUENCE [LARGE SCALE GENOMIC DNA]</scope>
    <source>
        <strain evidence="8 9">NTL11</strain>
    </source>
</reference>
<accession>A0A1Q8RSF1</accession>
<evidence type="ECO:0000256" key="4">
    <source>
        <dbReference type="ARBA" id="ARBA00022723"/>
    </source>
</evidence>
<organism evidence="8 9">
    <name type="scientific">Colletotrichum chlorophyti</name>
    <dbReference type="NCBI Taxonomy" id="708187"/>
    <lineage>
        <taxon>Eukaryota</taxon>
        <taxon>Fungi</taxon>
        <taxon>Dikarya</taxon>
        <taxon>Ascomycota</taxon>
        <taxon>Pezizomycotina</taxon>
        <taxon>Sordariomycetes</taxon>
        <taxon>Hypocreomycetidae</taxon>
        <taxon>Glomerellales</taxon>
        <taxon>Glomerellaceae</taxon>
        <taxon>Colletotrichum</taxon>
    </lineage>
</organism>
<dbReference type="PANTHER" id="PTHR42738">
    <property type="entry name" value="HYDROXYMETHYLGLUTARYL-COA LYASE"/>
    <property type="match status" value="1"/>
</dbReference>
<evidence type="ECO:0000313" key="9">
    <source>
        <dbReference type="Proteomes" id="UP000186583"/>
    </source>
</evidence>
<dbReference type="FunFam" id="3.20.20.70:FF:000071">
    <property type="entry name" value="Hydroxymethylglutaryl-CoA lyase"/>
    <property type="match status" value="1"/>
</dbReference>
<evidence type="ECO:0000256" key="2">
    <source>
        <dbReference type="ARBA" id="ARBA00009405"/>
    </source>
</evidence>
<keyword evidence="4" id="KW-0479">Metal-binding</keyword>
<evidence type="ECO:0000259" key="7">
    <source>
        <dbReference type="PROSITE" id="PS50991"/>
    </source>
</evidence>
<dbReference type="UniPathway" id="UPA00896">
    <property type="reaction ID" value="UER00863"/>
</dbReference>
<protein>
    <recommendedName>
        <fullName evidence="3">hydroxymethylglutaryl-CoA lyase</fullName>
        <ecNumber evidence="3">4.1.3.4</ecNumber>
    </recommendedName>
</protein>
<keyword evidence="9" id="KW-1185">Reference proteome</keyword>
<comment type="catalytic activity">
    <reaction evidence="6">
        <text>(3S)-3-hydroxy-3-methylglutaryl-CoA = acetoacetate + acetyl-CoA</text>
        <dbReference type="Rhea" id="RHEA:24404"/>
        <dbReference type="ChEBI" id="CHEBI:13705"/>
        <dbReference type="ChEBI" id="CHEBI:43074"/>
        <dbReference type="ChEBI" id="CHEBI:57288"/>
        <dbReference type="EC" id="4.1.3.4"/>
    </reaction>
</comment>
<dbReference type="CDD" id="cd07938">
    <property type="entry name" value="DRE_TIM_HMGL"/>
    <property type="match status" value="1"/>
</dbReference>
<dbReference type="GO" id="GO:0004419">
    <property type="term" value="F:hydroxymethylglutaryl-CoA lyase activity"/>
    <property type="evidence" value="ECO:0007669"/>
    <property type="project" value="UniProtKB-EC"/>
</dbReference>
<evidence type="ECO:0000313" key="8">
    <source>
        <dbReference type="EMBL" id="OLN87245.1"/>
    </source>
</evidence>
<dbReference type="Gene3D" id="3.20.20.70">
    <property type="entry name" value="Aldolase class I"/>
    <property type="match status" value="1"/>
</dbReference>
<dbReference type="GO" id="GO:0046872">
    <property type="term" value="F:metal ion binding"/>
    <property type="evidence" value="ECO:0007669"/>
    <property type="project" value="UniProtKB-KW"/>
</dbReference>
<comment type="pathway">
    <text evidence="1">Metabolic intermediate metabolism; (S)-3-hydroxy-3-methylglutaryl-CoA degradation; acetoacetate from (S)-3-hydroxy-3-methylglutaryl-CoA: step 1/1.</text>
</comment>
<dbReference type="InterPro" id="IPR043594">
    <property type="entry name" value="HMGL"/>
</dbReference>
<dbReference type="AlphaFoldDB" id="A0A1Q8RSF1"/>
<dbReference type="SUPFAM" id="SSF51569">
    <property type="entry name" value="Aldolase"/>
    <property type="match status" value="1"/>
</dbReference>
<gene>
    <name evidence="8" type="ORF">CCHL11_03664</name>
</gene>
<name>A0A1Q8RSF1_9PEZI</name>
<dbReference type="EC" id="4.1.3.4" evidence="3"/>